<dbReference type="EMBL" id="ATDT01000010">
    <property type="protein sequence ID" value="EPF17740.1"/>
    <property type="molecule type" value="Genomic_DNA"/>
</dbReference>
<dbReference type="STRING" id="566551.HMPREF0201_01720"/>
<name>S3IXU1_9ENTR</name>
<proteinExistence type="predicted"/>
<comment type="caution">
    <text evidence="1">The sequence shown here is derived from an EMBL/GenBank/DDBJ whole genome shotgun (WGS) entry which is preliminary data.</text>
</comment>
<dbReference type="HOGENOM" id="CLU_1666242_0_0_6"/>
<reference evidence="1 2" key="1">
    <citation type="submission" date="2013-04" db="EMBL/GenBank/DDBJ databases">
        <authorList>
            <person name="Weinstock G."/>
            <person name="Sodergren E."/>
            <person name="Lobos E.A."/>
            <person name="Fulton L."/>
            <person name="Fulton R."/>
            <person name="Courtney L."/>
            <person name="Fronick C."/>
            <person name="O'Laughlin M."/>
            <person name="Godfrey J."/>
            <person name="Wilson R.M."/>
            <person name="Miner T."/>
            <person name="Farmer C."/>
            <person name="Delehaunty K."/>
            <person name="Cordes M."/>
            <person name="Minx P."/>
            <person name="Tomlinson C."/>
            <person name="Chen J."/>
            <person name="Wollam A."/>
            <person name="Pepin K.H."/>
            <person name="Palsikar V.B."/>
            <person name="Zhang X."/>
            <person name="Suruliraj S."/>
            <person name="Perna N.T."/>
            <person name="Plunkett G."/>
            <person name="Warren W."/>
            <person name="Mitreva M."/>
            <person name="Mardis E.R."/>
            <person name="Wilson R.K."/>
        </authorList>
    </citation>
    <scope>NUCLEOTIDE SEQUENCE [LARGE SCALE GENOMIC DNA]</scope>
    <source>
        <strain evidence="1 2">DSM 4568</strain>
    </source>
</reference>
<gene>
    <name evidence="1" type="ORF">HMPREF0201_01720</name>
</gene>
<dbReference type="Proteomes" id="UP000014585">
    <property type="component" value="Unassembled WGS sequence"/>
</dbReference>
<organism evidence="1 2">
    <name type="scientific">Cedecea davisae DSM 4568</name>
    <dbReference type="NCBI Taxonomy" id="566551"/>
    <lineage>
        <taxon>Bacteria</taxon>
        <taxon>Pseudomonadati</taxon>
        <taxon>Pseudomonadota</taxon>
        <taxon>Gammaproteobacteria</taxon>
        <taxon>Enterobacterales</taxon>
        <taxon>Enterobacteriaceae</taxon>
        <taxon>Cedecea</taxon>
    </lineage>
</organism>
<protein>
    <submittedName>
        <fullName evidence="1">Uncharacterized protein</fullName>
    </submittedName>
</protein>
<evidence type="ECO:0000313" key="1">
    <source>
        <dbReference type="EMBL" id="EPF17740.1"/>
    </source>
</evidence>
<evidence type="ECO:0000313" key="2">
    <source>
        <dbReference type="Proteomes" id="UP000014585"/>
    </source>
</evidence>
<dbReference type="RefSeq" id="WP_016536031.1">
    <property type="nucleotide sequence ID" value="NZ_KE161030.1"/>
</dbReference>
<sequence>MKPLLLIMTSMPPKGQWPEWNTVWCAPSLLQRAESDADQVIILPGTKIPPLCQGLLVGEGWPLAVPVALITEQKASLPLPDADCARADLSAPDVGMLYFPRREQFVICAQNAIRTHNPLQGPVTLQDCWHQASIMGMLSPEDECGLTRDVLDVEAGYV</sequence>
<dbReference type="AlphaFoldDB" id="S3IXU1"/>
<accession>S3IXU1</accession>